<dbReference type="Pfam" id="PF07679">
    <property type="entry name" value="I-set"/>
    <property type="match status" value="3"/>
</dbReference>
<dbReference type="Pfam" id="PF13927">
    <property type="entry name" value="Ig_3"/>
    <property type="match status" value="2"/>
</dbReference>
<dbReference type="InterPro" id="IPR003961">
    <property type="entry name" value="FN3_dom"/>
</dbReference>
<feature type="domain" description="Ig-like" evidence="7">
    <location>
        <begin position="425"/>
        <end position="516"/>
    </location>
</feature>
<keyword evidence="3 6" id="KW-0472">Membrane</keyword>
<feature type="domain" description="Ig-like" evidence="7">
    <location>
        <begin position="232"/>
        <end position="321"/>
    </location>
</feature>
<dbReference type="Pfam" id="PF13895">
    <property type="entry name" value="Ig_2"/>
    <property type="match status" value="1"/>
</dbReference>
<reference evidence="9 10" key="1">
    <citation type="journal article" date="2014" name="Nat. Commun.">
        <title>Molecular traces of alternative social organization in a termite genome.</title>
        <authorList>
            <person name="Terrapon N."/>
            <person name="Li C."/>
            <person name="Robertson H.M."/>
            <person name="Ji L."/>
            <person name="Meng X."/>
            <person name="Booth W."/>
            <person name="Chen Z."/>
            <person name="Childers C.P."/>
            <person name="Glastad K.M."/>
            <person name="Gokhale K."/>
            <person name="Gowin J."/>
            <person name="Gronenberg W."/>
            <person name="Hermansen R.A."/>
            <person name="Hu H."/>
            <person name="Hunt B.G."/>
            <person name="Huylmans A.K."/>
            <person name="Khalil S.M."/>
            <person name="Mitchell R.D."/>
            <person name="Munoz-Torres M.C."/>
            <person name="Mustard J.A."/>
            <person name="Pan H."/>
            <person name="Reese J.T."/>
            <person name="Scharf M.E."/>
            <person name="Sun F."/>
            <person name="Vogel H."/>
            <person name="Xiao J."/>
            <person name="Yang W."/>
            <person name="Yang Z."/>
            <person name="Yang Z."/>
            <person name="Zhou J."/>
            <person name="Zhu J."/>
            <person name="Brent C.S."/>
            <person name="Elsik C.G."/>
            <person name="Goodisman M.A."/>
            <person name="Liberles D.A."/>
            <person name="Roe R.M."/>
            <person name="Vargo E.L."/>
            <person name="Vilcinskas A."/>
            <person name="Wang J."/>
            <person name="Bornberg-Bauer E."/>
            <person name="Korb J."/>
            <person name="Zhang G."/>
            <person name="Liebig J."/>
        </authorList>
    </citation>
    <scope>NUCLEOTIDE SEQUENCE [LARGE SCALE GENOMIC DNA]</scope>
    <source>
        <tissue evidence="9">Whole organism</tissue>
    </source>
</reference>
<feature type="region of interest" description="Disordered" evidence="5">
    <location>
        <begin position="1138"/>
        <end position="1165"/>
    </location>
</feature>
<dbReference type="Pfam" id="PF00041">
    <property type="entry name" value="fn3"/>
    <property type="match status" value="1"/>
</dbReference>
<keyword evidence="10" id="KW-1185">Reference proteome</keyword>
<feature type="non-terminal residue" evidence="9">
    <location>
        <position position="1165"/>
    </location>
</feature>
<evidence type="ECO:0000256" key="3">
    <source>
        <dbReference type="ARBA" id="ARBA00023136"/>
    </source>
</evidence>
<dbReference type="EMBL" id="KK852546">
    <property type="protein sequence ID" value="KDR21614.1"/>
    <property type="molecule type" value="Genomic_DNA"/>
</dbReference>
<dbReference type="SMART" id="SM00060">
    <property type="entry name" value="FN3"/>
    <property type="match status" value="1"/>
</dbReference>
<feature type="transmembrane region" description="Helical" evidence="6">
    <location>
        <begin position="1035"/>
        <end position="1062"/>
    </location>
</feature>
<dbReference type="SMART" id="SM00409">
    <property type="entry name" value="IG"/>
    <property type="match status" value="8"/>
</dbReference>
<dbReference type="SMART" id="SM00408">
    <property type="entry name" value="IGc2"/>
    <property type="match status" value="8"/>
</dbReference>
<dbReference type="Gene3D" id="2.60.40.10">
    <property type="entry name" value="Immunoglobulins"/>
    <property type="match status" value="10"/>
</dbReference>
<dbReference type="GO" id="GO:0009653">
    <property type="term" value="P:anatomical structure morphogenesis"/>
    <property type="evidence" value="ECO:0007669"/>
    <property type="project" value="UniProtKB-ARBA"/>
</dbReference>
<dbReference type="GO" id="GO:0030154">
    <property type="term" value="P:cell differentiation"/>
    <property type="evidence" value="ECO:0007669"/>
    <property type="project" value="UniProtKB-ARBA"/>
</dbReference>
<organism evidence="9 10">
    <name type="scientific">Zootermopsis nevadensis</name>
    <name type="common">Dampwood termite</name>
    <dbReference type="NCBI Taxonomy" id="136037"/>
    <lineage>
        <taxon>Eukaryota</taxon>
        <taxon>Metazoa</taxon>
        <taxon>Ecdysozoa</taxon>
        <taxon>Arthropoda</taxon>
        <taxon>Hexapoda</taxon>
        <taxon>Insecta</taxon>
        <taxon>Pterygota</taxon>
        <taxon>Neoptera</taxon>
        <taxon>Polyneoptera</taxon>
        <taxon>Dictyoptera</taxon>
        <taxon>Blattodea</taxon>
        <taxon>Blattoidea</taxon>
        <taxon>Termitoidae</taxon>
        <taxon>Termopsidae</taxon>
        <taxon>Zootermopsis</taxon>
    </lineage>
</organism>
<dbReference type="eggNOG" id="KOG3515">
    <property type="taxonomic scope" value="Eukaryota"/>
</dbReference>
<protein>
    <recommendedName>
        <fullName evidence="11">Nephrin</fullName>
    </recommendedName>
</protein>
<dbReference type="OMA" id="IEGYSPG"/>
<dbReference type="InterPro" id="IPR013151">
    <property type="entry name" value="Immunoglobulin_dom"/>
</dbReference>
<evidence type="ECO:0000256" key="4">
    <source>
        <dbReference type="ARBA" id="ARBA00023157"/>
    </source>
</evidence>
<keyword evidence="6" id="KW-0812">Transmembrane</keyword>
<feature type="domain" description="Ig-like" evidence="7">
    <location>
        <begin position="523"/>
        <end position="617"/>
    </location>
</feature>
<dbReference type="PANTHER" id="PTHR45889">
    <property type="entry name" value="IG-LIKE DOMAIN-CONTAINING PROTEIN"/>
    <property type="match status" value="1"/>
</dbReference>
<proteinExistence type="predicted"/>
<name>A0A067RPG9_ZOONE</name>
<feature type="domain" description="Ig-like" evidence="7">
    <location>
        <begin position="624"/>
        <end position="710"/>
    </location>
</feature>
<dbReference type="GO" id="GO:0016020">
    <property type="term" value="C:membrane"/>
    <property type="evidence" value="ECO:0007669"/>
    <property type="project" value="UniProtKB-SubCell"/>
</dbReference>
<dbReference type="CDD" id="cd00063">
    <property type="entry name" value="FN3"/>
    <property type="match status" value="1"/>
</dbReference>
<dbReference type="PROSITE" id="PS50835">
    <property type="entry name" value="IG_LIKE"/>
    <property type="match status" value="9"/>
</dbReference>
<dbReference type="InParanoid" id="A0A067RPG9"/>
<dbReference type="InterPro" id="IPR003598">
    <property type="entry name" value="Ig_sub2"/>
</dbReference>
<dbReference type="Pfam" id="PF00047">
    <property type="entry name" value="ig"/>
    <property type="match status" value="1"/>
</dbReference>
<evidence type="ECO:0000313" key="10">
    <source>
        <dbReference type="Proteomes" id="UP000027135"/>
    </source>
</evidence>
<feature type="domain" description="Ig-like" evidence="7">
    <location>
        <begin position="726"/>
        <end position="805"/>
    </location>
</feature>
<dbReference type="InterPro" id="IPR003599">
    <property type="entry name" value="Ig_sub"/>
</dbReference>
<dbReference type="InterPro" id="IPR036116">
    <property type="entry name" value="FN3_sf"/>
</dbReference>
<evidence type="ECO:0000256" key="2">
    <source>
        <dbReference type="ARBA" id="ARBA00022737"/>
    </source>
</evidence>
<dbReference type="PROSITE" id="PS50853">
    <property type="entry name" value="FN3"/>
    <property type="match status" value="1"/>
</dbReference>
<dbReference type="AlphaFoldDB" id="A0A067RPG9"/>
<dbReference type="InterPro" id="IPR007110">
    <property type="entry name" value="Ig-like_dom"/>
</dbReference>
<dbReference type="Proteomes" id="UP000027135">
    <property type="component" value="Unassembled WGS sequence"/>
</dbReference>
<feature type="domain" description="Ig-like" evidence="7">
    <location>
        <begin position="112"/>
        <end position="220"/>
    </location>
</feature>
<feature type="domain" description="Ig-like" evidence="7">
    <location>
        <begin position="10"/>
        <end position="107"/>
    </location>
</feature>
<evidence type="ECO:0000259" key="7">
    <source>
        <dbReference type="PROSITE" id="PS50835"/>
    </source>
</evidence>
<evidence type="ECO:0000256" key="6">
    <source>
        <dbReference type="SAM" id="Phobius"/>
    </source>
</evidence>
<dbReference type="InterPro" id="IPR036179">
    <property type="entry name" value="Ig-like_dom_sf"/>
</dbReference>
<dbReference type="SUPFAM" id="SSF48726">
    <property type="entry name" value="Immunoglobulin"/>
    <property type="match status" value="9"/>
</dbReference>
<evidence type="ECO:0000259" key="8">
    <source>
        <dbReference type="PROSITE" id="PS50853"/>
    </source>
</evidence>
<dbReference type="FunFam" id="2.60.40.10:FF:001273">
    <property type="entry name" value="Hibris, isoform B"/>
    <property type="match status" value="1"/>
</dbReference>
<dbReference type="SUPFAM" id="SSF49265">
    <property type="entry name" value="Fibronectin type III"/>
    <property type="match status" value="1"/>
</dbReference>
<evidence type="ECO:0008006" key="11">
    <source>
        <dbReference type="Google" id="ProtNLM"/>
    </source>
</evidence>
<feature type="domain" description="Ig-like" evidence="7">
    <location>
        <begin position="326"/>
        <end position="364"/>
    </location>
</feature>
<evidence type="ECO:0000256" key="1">
    <source>
        <dbReference type="ARBA" id="ARBA00004167"/>
    </source>
</evidence>
<feature type="domain" description="Fibronectin type-III" evidence="8">
    <location>
        <begin position="916"/>
        <end position="1011"/>
    </location>
</feature>
<dbReference type="InterPro" id="IPR013098">
    <property type="entry name" value="Ig_I-set"/>
</dbReference>
<keyword evidence="2" id="KW-0677">Repeat</keyword>
<evidence type="ECO:0000256" key="5">
    <source>
        <dbReference type="SAM" id="MobiDB-lite"/>
    </source>
</evidence>
<keyword evidence="6" id="KW-1133">Transmembrane helix</keyword>
<dbReference type="PANTHER" id="PTHR45889:SF8">
    <property type="entry name" value="IG-LIKE DOMAIN-CONTAINING PROTEIN"/>
    <property type="match status" value="1"/>
</dbReference>
<dbReference type="FunCoup" id="A0A067RPG9">
    <property type="interactions" value="31"/>
</dbReference>
<gene>
    <name evidence="9" type="ORF">L798_03855</name>
</gene>
<feature type="transmembrane region" description="Helical" evidence="6">
    <location>
        <begin position="1093"/>
        <end position="1111"/>
    </location>
</feature>
<dbReference type="Pfam" id="PF08205">
    <property type="entry name" value="C2-set_2"/>
    <property type="match status" value="2"/>
</dbReference>
<feature type="domain" description="Ig-like" evidence="7">
    <location>
        <begin position="812"/>
        <end position="911"/>
    </location>
</feature>
<evidence type="ECO:0000313" key="9">
    <source>
        <dbReference type="EMBL" id="KDR21614.1"/>
    </source>
</evidence>
<dbReference type="InterPro" id="IPR013783">
    <property type="entry name" value="Ig-like_fold"/>
</dbReference>
<dbReference type="InterPro" id="IPR003006">
    <property type="entry name" value="Ig/MHC_CS"/>
</dbReference>
<dbReference type="CDD" id="cd00096">
    <property type="entry name" value="Ig"/>
    <property type="match status" value="1"/>
</dbReference>
<dbReference type="InterPro" id="IPR013162">
    <property type="entry name" value="CD80_C2-set"/>
</dbReference>
<dbReference type="STRING" id="136037.A0A067RPG9"/>
<accession>A0A067RPG9</accession>
<sequence>MFLSVSGQQQYFRIQPKDVKVHEGGEAMLECEVTNQAGQVQWTKDGFALGFSAVIPGFPRYSVVGDSRIGVYNLRIVNASLDDDAEYQCQVGPARFNKAIRANARLSVISPPSFIEIVNHAPNSKIEIRENQEYQLECLVKNSKPAAKIIWYRGNVELKLDKRVDTTTEVNEPSPSGRYAKRYNVLSRIKLQPTSEDDYEDYTCEARHEALPPDMPLRVTVQLSVLYPPGIPYIEGYTEGETIRRGQTVELTCKSRGGNPPAQLIWYKNGEQIRMAYRTAGRVSENIYTFTADASDNKARYRCEASNVMSQGPLKTEIQLTVLFAPAQVSISGPTEARIGDSVPLACTTANSNPPAEIKWLVAGRHVRNATSRTVVSPEGGWITTSNITAVIAPNKRSLVVICHGINMQLTENIVSTHTINVLYPPSQPIIHGYAEATSIAVGTVQKISCISSGGNPLATLTWYKNDKKINSVTKVNDRSVSAEVTILVNVTDNEARYKCEASNSATEIPLFETVTLDVHFPPDHVVIRKDPPELKTGTMATLTCDSSSSNPEARLSWWREGIPVQGVTNVTKPGLHGGRVSSIVLSLDITPELNGIVYTCQATNEALQRSVHDAITLEVLYKPIFSDVPMEQQTGIEGQPLVLLLQAAGNPSNIAYTWTKDGIDAGEDPRVLVDGPVLNITKLRKEDSGIYICEAVNSEGSSSVKFNLTVQYTALIKDAPPFVMVSPGENAQLYCTAEGNPLSESHVSWRREGFSDSDMEQRTERSYRNGTSYLVVQTPTREDNGNFFCVVNNGIGNETTRPVYLVVKYKPEMDTAPQIAKAASNSGDTGRLVCRASGAPKLRFTWSREGAAIPVNITEKYYIDFRQVDFVTYESVLLVKHVRLSDYGGYECVVRNEMGFATNTVRLEVTSAPDPPTSLSVLNVTHDSVTVGWVPGFDGGMEPSYRIRYRPTATFGEGYRYVDVIGSNITTFTITRLSMAADYTISIMSFNKLGSSKYLPDTLRAKTSSELPPSFHSPSQDVDYQSGEDGRSGISGLVIVVVTVVGMAVLMLNVLLIGCCLHRRANKRLTGEGDLQQVIPDILLGKADIPRLVIIGVLQNFVFLLFYYLLNVLAAASEQSSSKSATIEMYAPSSYNETVTGETLSSVSEKSESYSNGDSNQEYL</sequence>
<comment type="subcellular location">
    <subcellularLocation>
        <location evidence="1">Membrane</location>
        <topology evidence="1">Single-pass membrane protein</topology>
    </subcellularLocation>
</comment>
<dbReference type="PROSITE" id="PS00290">
    <property type="entry name" value="IG_MHC"/>
    <property type="match status" value="1"/>
</dbReference>
<keyword evidence="4" id="KW-1015">Disulfide bond</keyword>
<dbReference type="FunFam" id="2.60.40.10:FF:000405">
    <property type="entry name" value="nephrin isoform X1"/>
    <property type="match status" value="2"/>
</dbReference>